<keyword evidence="2" id="KW-1185">Reference proteome</keyword>
<protein>
    <submittedName>
        <fullName evidence="1">Uncharacterized protein</fullName>
    </submittedName>
</protein>
<evidence type="ECO:0000313" key="1">
    <source>
        <dbReference type="EMBL" id="ASJ72190.1"/>
    </source>
</evidence>
<organism evidence="1 2">
    <name type="scientific">Granulosicoccus antarcticus IMCC3135</name>
    <dbReference type="NCBI Taxonomy" id="1192854"/>
    <lineage>
        <taxon>Bacteria</taxon>
        <taxon>Pseudomonadati</taxon>
        <taxon>Pseudomonadota</taxon>
        <taxon>Gammaproteobacteria</taxon>
        <taxon>Chromatiales</taxon>
        <taxon>Granulosicoccaceae</taxon>
        <taxon>Granulosicoccus</taxon>
    </lineage>
</organism>
<sequence length="37" mass="3862">MPVLSITVLLIQGNALFMKNEPDSWSGSGDASVTDAP</sequence>
<dbReference type="KEGG" id="gai:IMCC3135_10480"/>
<reference evidence="1 2" key="1">
    <citation type="submission" date="2016-12" db="EMBL/GenBank/DDBJ databases">
        <authorList>
            <person name="Song W.-J."/>
            <person name="Kurnit D.M."/>
        </authorList>
    </citation>
    <scope>NUCLEOTIDE SEQUENCE [LARGE SCALE GENOMIC DNA]</scope>
    <source>
        <strain evidence="1 2">IMCC3135</strain>
    </source>
</reference>
<dbReference type="Proteomes" id="UP000250079">
    <property type="component" value="Chromosome"/>
</dbReference>
<proteinExistence type="predicted"/>
<name>A0A2Z2NTV6_9GAMM</name>
<dbReference type="EMBL" id="CP018632">
    <property type="protein sequence ID" value="ASJ72190.1"/>
    <property type="molecule type" value="Genomic_DNA"/>
</dbReference>
<accession>A0A2Z2NTV6</accession>
<dbReference type="AlphaFoldDB" id="A0A2Z2NTV6"/>
<evidence type="ECO:0000313" key="2">
    <source>
        <dbReference type="Proteomes" id="UP000250079"/>
    </source>
</evidence>
<gene>
    <name evidence="1" type="ORF">IMCC3135_10480</name>
</gene>